<sequence length="86" mass="9528">MLQQNVLRCSSKLFIRVSNMPSITIRFDDRDTLLAELEAKASQLGITTEQLVLRFVSAGMQSDCSPSIAGESIEDFFARNGVFSKP</sequence>
<accession>A0A5B8R1X2</accession>
<name>A0A5B8R1X2_9GAMM</name>
<protein>
    <submittedName>
        <fullName evidence="1">Uncharacterized protein</fullName>
    </submittedName>
</protein>
<evidence type="ECO:0000313" key="1">
    <source>
        <dbReference type="EMBL" id="QDZ92923.1"/>
    </source>
</evidence>
<reference evidence="1" key="1">
    <citation type="journal article" date="2019" name="Ecotoxicol. Environ. Saf.">
        <title>Microbial characterization of heavy metal resistant bacterial strains isolated from an electroplating wastewater treatment plant.</title>
        <authorList>
            <person name="Cai X."/>
            <person name="Zheng X."/>
            <person name="Zhang D."/>
            <person name="Iqbal W."/>
            <person name="Liu C."/>
            <person name="Yang B."/>
            <person name="Zhao X."/>
            <person name="Lu X."/>
            <person name="Mao Y."/>
        </authorList>
    </citation>
    <scope>NUCLEOTIDE SEQUENCE [LARGE SCALE GENOMIC DNA]</scope>
    <source>
        <strain evidence="1">Ni1-3</strain>
    </source>
</reference>
<gene>
    <name evidence="1" type="ORF">D0436_22070</name>
</gene>
<proteinExistence type="predicted"/>
<dbReference type="EMBL" id="CP031775">
    <property type="protein sequence ID" value="QDZ92923.1"/>
    <property type="molecule type" value="Genomic_DNA"/>
</dbReference>
<dbReference type="AlphaFoldDB" id="A0A5B8R1X2"/>
<organism evidence="1">
    <name type="scientific">Shewanella decolorationis</name>
    <dbReference type="NCBI Taxonomy" id="256839"/>
    <lineage>
        <taxon>Bacteria</taxon>
        <taxon>Pseudomonadati</taxon>
        <taxon>Pseudomonadota</taxon>
        <taxon>Gammaproteobacteria</taxon>
        <taxon>Alteromonadales</taxon>
        <taxon>Shewanellaceae</taxon>
        <taxon>Shewanella</taxon>
    </lineage>
</organism>